<dbReference type="InterPro" id="IPR011009">
    <property type="entry name" value="Kinase-like_dom_sf"/>
</dbReference>
<evidence type="ECO:0000313" key="14">
    <source>
        <dbReference type="EMBL" id="VFU45972.1"/>
    </source>
</evidence>
<keyword evidence="11" id="KW-0175">Coiled coil</keyword>
<evidence type="ECO:0000256" key="4">
    <source>
        <dbReference type="ARBA" id="ARBA00022679"/>
    </source>
</evidence>
<dbReference type="EC" id="2.7.11.25" evidence="2"/>
<evidence type="ECO:0000256" key="7">
    <source>
        <dbReference type="ARBA" id="ARBA00022840"/>
    </source>
</evidence>
<dbReference type="InterPro" id="IPR050538">
    <property type="entry name" value="MAP_kinase_kinase_kinase"/>
</dbReference>
<sequence length="690" mass="76112">MQDFLGSVRRSIVFRTPPQDHNPDQETNYCTSNNPLTSALVDKFNSCVRKSRIFNKPTSPSALPMPPPIRYRKGELIGCGAFGHVYMGMNLDSGELLAIKQVLIAANGATRERAQAHIRELEEEVKLLQNLSHPNIVRYLGTVREEETLNILLEFVPGGSISSLLGKFGSFPEPVIRAYTKQLLLGLEYLHNNGIMHRDIKGANILVDNKGCIKLADFGASKQVVELATVSGAKSMKGTPYWMAPEVILQTGHGFSADIWSVGCTVIEMATGKPPWSQQYQEVAALFYIGSTKSHPEIPGHLTPEAKDFLLKCLHKEPNMRPEASQLLQHPFVTGEMGASDHVIHSPVMEHSGIPLQLCTPSPETIQMPSAHDSMDVCNLGSLGCSIDPKKLFECKDAWEIPNSNDDMCLISHDFTIDEIKLNSRLSSNDFNKVRNCFEIIPIIGVAFESSGSFTIALFIENFALFRVLISNVSCLESGGANLTRVQNLEQAGSKVDTGKPEQVDQNISFSCEASLSEDDEELTESKIRAFLGEKALELKKLQTPLYEDLNASCSPSFGGSSRDETPNYLKLPPKSKSPSRIPVGSPSTATDAVSTGSPGSNRLIKLQRTILPLRAIDRKGLQVDDQPETSSPGVSFSERQRKWKEELDQELERKREMMRQAAVGSKTSSPKDRALGRQRERTRFASPSK</sequence>
<keyword evidence="4" id="KW-0808">Transferase</keyword>
<dbReference type="PROSITE" id="PS50011">
    <property type="entry name" value="PROTEIN_KINASE_DOM"/>
    <property type="match status" value="1"/>
</dbReference>
<feature type="compositionally biased region" description="Basic and acidic residues" evidence="12">
    <location>
        <begin position="670"/>
        <end position="684"/>
    </location>
</feature>
<dbReference type="PROSITE" id="PS00108">
    <property type="entry name" value="PROTEIN_KINASE_ST"/>
    <property type="match status" value="1"/>
</dbReference>
<name>A0A6N2LXJ0_SALVM</name>
<gene>
    <name evidence="14" type="ORF">SVIM_LOCUS289967</name>
</gene>
<evidence type="ECO:0000256" key="10">
    <source>
        <dbReference type="PROSITE-ProRule" id="PRU10141"/>
    </source>
</evidence>
<feature type="compositionally biased region" description="Polar residues" evidence="12">
    <location>
        <begin position="586"/>
        <end position="601"/>
    </location>
</feature>
<dbReference type="InterPro" id="IPR017441">
    <property type="entry name" value="Protein_kinase_ATP_BS"/>
</dbReference>
<keyword evidence="3" id="KW-0723">Serine/threonine-protein kinase</keyword>
<dbReference type="PANTHER" id="PTHR48016:SF51">
    <property type="entry name" value="PROTEIN KINASE DOMAIN-CONTAINING PROTEIN"/>
    <property type="match status" value="1"/>
</dbReference>
<evidence type="ECO:0000256" key="5">
    <source>
        <dbReference type="ARBA" id="ARBA00022741"/>
    </source>
</evidence>
<dbReference type="SMART" id="SM00220">
    <property type="entry name" value="S_TKc"/>
    <property type="match status" value="1"/>
</dbReference>
<dbReference type="InterPro" id="IPR000719">
    <property type="entry name" value="Prot_kinase_dom"/>
</dbReference>
<proteinExistence type="inferred from homology"/>
<dbReference type="GO" id="GO:0005737">
    <property type="term" value="C:cytoplasm"/>
    <property type="evidence" value="ECO:0007669"/>
    <property type="project" value="TreeGrafter"/>
</dbReference>
<feature type="region of interest" description="Disordered" evidence="12">
    <location>
        <begin position="622"/>
        <end position="690"/>
    </location>
</feature>
<organism evidence="14">
    <name type="scientific">Salix viminalis</name>
    <name type="common">Common osier</name>
    <name type="synonym">Basket willow</name>
    <dbReference type="NCBI Taxonomy" id="40686"/>
    <lineage>
        <taxon>Eukaryota</taxon>
        <taxon>Viridiplantae</taxon>
        <taxon>Streptophyta</taxon>
        <taxon>Embryophyta</taxon>
        <taxon>Tracheophyta</taxon>
        <taxon>Spermatophyta</taxon>
        <taxon>Magnoliopsida</taxon>
        <taxon>eudicotyledons</taxon>
        <taxon>Gunneridae</taxon>
        <taxon>Pentapetalae</taxon>
        <taxon>rosids</taxon>
        <taxon>fabids</taxon>
        <taxon>Malpighiales</taxon>
        <taxon>Salicaceae</taxon>
        <taxon>Saliceae</taxon>
        <taxon>Salix</taxon>
    </lineage>
</organism>
<evidence type="ECO:0000256" key="6">
    <source>
        <dbReference type="ARBA" id="ARBA00022777"/>
    </source>
</evidence>
<dbReference type="Gene3D" id="1.10.510.10">
    <property type="entry name" value="Transferase(Phosphotransferase) domain 1"/>
    <property type="match status" value="1"/>
</dbReference>
<comment type="catalytic activity">
    <reaction evidence="9">
        <text>L-seryl-[protein] + ATP = O-phospho-L-seryl-[protein] + ADP + H(+)</text>
        <dbReference type="Rhea" id="RHEA:17989"/>
        <dbReference type="Rhea" id="RHEA-COMP:9863"/>
        <dbReference type="Rhea" id="RHEA-COMP:11604"/>
        <dbReference type="ChEBI" id="CHEBI:15378"/>
        <dbReference type="ChEBI" id="CHEBI:29999"/>
        <dbReference type="ChEBI" id="CHEBI:30616"/>
        <dbReference type="ChEBI" id="CHEBI:83421"/>
        <dbReference type="ChEBI" id="CHEBI:456216"/>
        <dbReference type="EC" id="2.7.11.25"/>
    </reaction>
</comment>
<dbReference type="GO" id="GO:0005524">
    <property type="term" value="F:ATP binding"/>
    <property type="evidence" value="ECO:0007669"/>
    <property type="project" value="UniProtKB-UniRule"/>
</dbReference>
<keyword evidence="7 10" id="KW-0067">ATP-binding</keyword>
<dbReference type="Pfam" id="PF00069">
    <property type="entry name" value="Pkinase"/>
    <property type="match status" value="1"/>
</dbReference>
<comment type="catalytic activity">
    <reaction evidence="8">
        <text>L-threonyl-[protein] + ATP = O-phospho-L-threonyl-[protein] + ADP + H(+)</text>
        <dbReference type="Rhea" id="RHEA:46608"/>
        <dbReference type="Rhea" id="RHEA-COMP:11060"/>
        <dbReference type="Rhea" id="RHEA-COMP:11605"/>
        <dbReference type="ChEBI" id="CHEBI:15378"/>
        <dbReference type="ChEBI" id="CHEBI:30013"/>
        <dbReference type="ChEBI" id="CHEBI:30616"/>
        <dbReference type="ChEBI" id="CHEBI:61977"/>
        <dbReference type="ChEBI" id="CHEBI:456216"/>
        <dbReference type="EC" id="2.7.11.25"/>
    </reaction>
</comment>
<dbReference type="EMBL" id="CAADRP010001630">
    <property type="protein sequence ID" value="VFU45972.1"/>
    <property type="molecule type" value="Genomic_DNA"/>
</dbReference>
<dbReference type="PANTHER" id="PTHR48016">
    <property type="entry name" value="MAP KINASE KINASE KINASE SSK2-RELATED-RELATED"/>
    <property type="match status" value="1"/>
</dbReference>
<accession>A0A6N2LXJ0</accession>
<dbReference type="GO" id="GO:0004709">
    <property type="term" value="F:MAP kinase kinase kinase activity"/>
    <property type="evidence" value="ECO:0007669"/>
    <property type="project" value="UniProtKB-EC"/>
</dbReference>
<evidence type="ECO:0000256" key="11">
    <source>
        <dbReference type="SAM" id="Coils"/>
    </source>
</evidence>
<dbReference type="AlphaFoldDB" id="A0A6N2LXJ0"/>
<dbReference type="FunFam" id="1.10.510.10:FF:000382">
    <property type="entry name" value="Mitogen-activated protein kinase kinase kinase 2"/>
    <property type="match status" value="1"/>
</dbReference>
<dbReference type="InterPro" id="IPR008271">
    <property type="entry name" value="Ser/Thr_kinase_AS"/>
</dbReference>
<feature type="compositionally biased region" description="Basic and acidic residues" evidence="12">
    <location>
        <begin position="639"/>
        <end position="659"/>
    </location>
</feature>
<reference evidence="14" key="1">
    <citation type="submission" date="2019-03" db="EMBL/GenBank/DDBJ databases">
        <authorList>
            <person name="Mank J."/>
            <person name="Almeida P."/>
        </authorList>
    </citation>
    <scope>NUCLEOTIDE SEQUENCE</scope>
    <source>
        <strain evidence="14">78183</strain>
    </source>
</reference>
<feature type="binding site" evidence="10">
    <location>
        <position position="100"/>
    </location>
    <ligand>
        <name>ATP</name>
        <dbReference type="ChEBI" id="CHEBI:30616"/>
    </ligand>
</feature>
<keyword evidence="6" id="KW-0418">Kinase</keyword>
<keyword evidence="5 10" id="KW-0547">Nucleotide-binding</keyword>
<dbReference type="SUPFAM" id="SSF56112">
    <property type="entry name" value="Protein kinase-like (PK-like)"/>
    <property type="match status" value="1"/>
</dbReference>
<evidence type="ECO:0000256" key="12">
    <source>
        <dbReference type="SAM" id="MobiDB-lite"/>
    </source>
</evidence>
<feature type="region of interest" description="Disordered" evidence="12">
    <location>
        <begin position="553"/>
        <end position="601"/>
    </location>
</feature>
<feature type="domain" description="Protein kinase" evidence="13">
    <location>
        <begin position="71"/>
        <end position="333"/>
    </location>
</feature>
<dbReference type="CDD" id="cd06606">
    <property type="entry name" value="STKc_MAPKKK"/>
    <property type="match status" value="1"/>
</dbReference>
<evidence type="ECO:0000256" key="2">
    <source>
        <dbReference type="ARBA" id="ARBA00012406"/>
    </source>
</evidence>
<evidence type="ECO:0000256" key="1">
    <source>
        <dbReference type="ARBA" id="ARBA00006529"/>
    </source>
</evidence>
<dbReference type="PROSITE" id="PS00107">
    <property type="entry name" value="PROTEIN_KINASE_ATP"/>
    <property type="match status" value="1"/>
</dbReference>
<evidence type="ECO:0000256" key="3">
    <source>
        <dbReference type="ARBA" id="ARBA00022527"/>
    </source>
</evidence>
<protein>
    <recommendedName>
        <fullName evidence="2">mitogen-activated protein kinase kinase kinase</fullName>
        <ecNumber evidence="2">2.7.11.25</ecNumber>
    </recommendedName>
</protein>
<evidence type="ECO:0000256" key="8">
    <source>
        <dbReference type="ARBA" id="ARBA00047559"/>
    </source>
</evidence>
<feature type="coiled-coil region" evidence="11">
    <location>
        <begin position="104"/>
        <end position="131"/>
    </location>
</feature>
<evidence type="ECO:0000259" key="13">
    <source>
        <dbReference type="PROSITE" id="PS50011"/>
    </source>
</evidence>
<comment type="similarity">
    <text evidence="1">Belongs to the protein kinase superfamily. STE Ser/Thr protein kinase family. MAP kinase kinase kinase subfamily.</text>
</comment>
<evidence type="ECO:0000256" key="9">
    <source>
        <dbReference type="ARBA" id="ARBA00048329"/>
    </source>
</evidence>